<evidence type="ECO:0000313" key="4">
    <source>
        <dbReference type="EMBL" id="MBD2276802.1"/>
    </source>
</evidence>
<dbReference type="InterPro" id="IPR003790">
    <property type="entry name" value="GHL10"/>
</dbReference>
<organism evidence="4 5">
    <name type="scientific">Aphanizomenon flos-aquae FACHB-1040</name>
    <dbReference type="NCBI Taxonomy" id="2692887"/>
    <lineage>
        <taxon>Bacteria</taxon>
        <taxon>Bacillati</taxon>
        <taxon>Cyanobacteriota</taxon>
        <taxon>Cyanophyceae</taxon>
        <taxon>Nostocales</taxon>
        <taxon>Aphanizomenonaceae</taxon>
        <taxon>Aphanizomenon</taxon>
    </lineage>
</organism>
<sequence>MEIRGVWITTTDSKVFDKQENIAEAMKFLAETGFNVVFPVVWNQGFTNYPSEFMKATFGKDREINPRFIDKNTGKHRDPLSEIITEAKKWNIAVIPWFEYGFMSSYQIKKGSIIEKKPEWTAIDSTGKDLIINNFYWLNAFDSEVQDFLLSLFLEVATKYKYDIAGIQGDDHFPAFPIEGGYNLETIALYEQEFKEQPPKPPEKQNPQDPKLQDPEWTRKWKKWVRWRADILSVFLSRVYREIINVNPELIISISPSVYPWGYVNYLQDSQTWIDLGLVDLIHPQIYRDTFENYQSEIDRIKKDQFTQQQLLQLIPGIKIKTGTYRITPEHLVNVLNYNRKVVGIQGEACWFYEGLREDNDALAKVLKSGIYSQPPGIFDAKEIKKYSFTHRRSNNDDYYYINPTSQQIRLKVKFDWVEPLSEGISVIKIGYKSAYIEQIGKFITHLQYDTAAPFIEEMAVVSIKNKYGYINKTGKEIIPLQFDDAVSFSEGVAAVKIASKWGFINAFGEIFISPQFDEVKSFHEDIAAVKVANQWGFINKAGGMIIVPEFDDAKSFYAGLGLVKVGNKWGYIDRIGQFIINPQFDEADIFSEELAPVKMAGKWGYINRYGELIIPATFDFAKPFSEGLALVNVGGEFKPNQESGKSSFIAGKWGYIRKP</sequence>
<evidence type="ECO:0000256" key="2">
    <source>
        <dbReference type="SAM" id="MobiDB-lite"/>
    </source>
</evidence>
<evidence type="ECO:0000313" key="5">
    <source>
        <dbReference type="Proteomes" id="UP000606721"/>
    </source>
</evidence>
<evidence type="ECO:0000256" key="1">
    <source>
        <dbReference type="ARBA" id="ARBA00022729"/>
    </source>
</evidence>
<dbReference type="InterPro" id="IPR032774">
    <property type="entry name" value="WG_beta_rep"/>
</dbReference>
<dbReference type="EMBL" id="JACJQT010000001">
    <property type="protein sequence ID" value="MBD2276802.1"/>
    <property type="molecule type" value="Genomic_DNA"/>
</dbReference>
<dbReference type="InterPro" id="IPR017853">
    <property type="entry name" value="GH"/>
</dbReference>
<name>A0ABR8BSZ4_APHFL</name>
<evidence type="ECO:0000259" key="3">
    <source>
        <dbReference type="Pfam" id="PF02638"/>
    </source>
</evidence>
<dbReference type="PANTHER" id="PTHR43405:SF1">
    <property type="entry name" value="GLYCOSYL HYDROLASE DIGH"/>
    <property type="match status" value="1"/>
</dbReference>
<dbReference type="RefSeq" id="WP_190381942.1">
    <property type="nucleotide sequence ID" value="NZ_JACJQT010000001.1"/>
</dbReference>
<accession>A0ABR8BSZ4</accession>
<dbReference type="Pfam" id="PF14903">
    <property type="entry name" value="WG_beta_rep"/>
    <property type="match status" value="3"/>
</dbReference>
<feature type="region of interest" description="Disordered" evidence="2">
    <location>
        <begin position="195"/>
        <end position="214"/>
    </location>
</feature>
<proteinExistence type="predicted"/>
<keyword evidence="5" id="KW-1185">Reference proteome</keyword>
<dbReference type="InterPro" id="IPR052177">
    <property type="entry name" value="Divisome_Glycosyl_Hydrolase"/>
</dbReference>
<reference evidence="4 5" key="1">
    <citation type="journal article" date="2020" name="ISME J.">
        <title>Comparative genomics reveals insights into cyanobacterial evolution and habitat adaptation.</title>
        <authorList>
            <person name="Chen M.Y."/>
            <person name="Teng W.K."/>
            <person name="Zhao L."/>
            <person name="Hu C.X."/>
            <person name="Zhou Y.K."/>
            <person name="Han B.P."/>
            <person name="Song L.R."/>
            <person name="Shu W.S."/>
        </authorList>
    </citation>
    <scope>NUCLEOTIDE SEQUENCE [LARGE SCALE GENOMIC DNA]</scope>
    <source>
        <strain evidence="4 5">FACHB-1040</strain>
    </source>
</reference>
<dbReference type="SUPFAM" id="SSF51445">
    <property type="entry name" value="(Trans)glycosidases"/>
    <property type="match status" value="1"/>
</dbReference>
<keyword evidence="1" id="KW-0732">Signal</keyword>
<gene>
    <name evidence="4" type="ORF">H6F99_00240</name>
</gene>
<feature type="domain" description="Glycosyl hydrolase-like 10" evidence="3">
    <location>
        <begin position="2"/>
        <end position="308"/>
    </location>
</feature>
<dbReference type="Pfam" id="PF02638">
    <property type="entry name" value="GHL10"/>
    <property type="match status" value="1"/>
</dbReference>
<comment type="caution">
    <text evidence="4">The sequence shown here is derived from an EMBL/GenBank/DDBJ whole genome shotgun (WGS) entry which is preliminary data.</text>
</comment>
<dbReference type="PANTHER" id="PTHR43405">
    <property type="entry name" value="GLYCOSYL HYDROLASE DIGH"/>
    <property type="match status" value="1"/>
</dbReference>
<dbReference type="Proteomes" id="UP000606721">
    <property type="component" value="Unassembled WGS sequence"/>
</dbReference>
<protein>
    <submittedName>
        <fullName evidence="4">WG repeat-containing protein</fullName>
    </submittedName>
</protein>
<dbReference type="Gene3D" id="3.20.20.80">
    <property type="entry name" value="Glycosidases"/>
    <property type="match status" value="1"/>
</dbReference>
<dbReference type="SUPFAM" id="SSF69360">
    <property type="entry name" value="Cell wall binding repeat"/>
    <property type="match status" value="1"/>
</dbReference>